<dbReference type="RefSeq" id="WP_022508352.1">
    <property type="nucleotide sequence ID" value="NZ_JNHM01000025.1"/>
</dbReference>
<organism evidence="5 6">
    <name type="scientific">Phocaeicola vulgatus str. 3975 RP4</name>
    <dbReference type="NCBI Taxonomy" id="1339352"/>
    <lineage>
        <taxon>Bacteria</taxon>
        <taxon>Pseudomonadati</taxon>
        <taxon>Bacteroidota</taxon>
        <taxon>Bacteroidia</taxon>
        <taxon>Bacteroidales</taxon>
        <taxon>Bacteroidaceae</taxon>
        <taxon>Phocaeicola</taxon>
    </lineage>
</organism>
<proteinExistence type="inferred from homology"/>
<dbReference type="PATRIC" id="fig|1339352.3.peg.1785"/>
<keyword evidence="3" id="KW-0663">Pyridoxal phosphate</keyword>
<comment type="similarity">
    <text evidence="2">Belongs to the threonine aldolase family.</text>
</comment>
<dbReference type="PANTHER" id="PTHR48097:SF5">
    <property type="entry name" value="LOW SPECIFICITY L-THREONINE ALDOLASE"/>
    <property type="match status" value="1"/>
</dbReference>
<dbReference type="Proteomes" id="UP000027661">
    <property type="component" value="Unassembled WGS sequence"/>
</dbReference>
<dbReference type="Pfam" id="PF01212">
    <property type="entry name" value="Beta_elim_lyase"/>
    <property type="match status" value="1"/>
</dbReference>
<dbReference type="InterPro" id="IPR015424">
    <property type="entry name" value="PyrdxlP-dep_Trfase"/>
</dbReference>
<dbReference type="Gene3D" id="3.90.1150.10">
    <property type="entry name" value="Aspartate Aminotransferase, domain 1"/>
    <property type="match status" value="1"/>
</dbReference>
<dbReference type="CDD" id="cd06502">
    <property type="entry name" value="TA_like"/>
    <property type="match status" value="1"/>
</dbReference>
<dbReference type="SUPFAM" id="SSF53383">
    <property type="entry name" value="PLP-dependent transferases"/>
    <property type="match status" value="1"/>
</dbReference>
<comment type="caution">
    <text evidence="5">The sequence shown here is derived from an EMBL/GenBank/DDBJ whole genome shotgun (WGS) entry which is preliminary data.</text>
</comment>
<keyword evidence="5" id="KW-0456">Lyase</keyword>
<dbReference type="InterPro" id="IPR015421">
    <property type="entry name" value="PyrdxlP-dep_Trfase_major"/>
</dbReference>
<dbReference type="GO" id="GO:0016829">
    <property type="term" value="F:lyase activity"/>
    <property type="evidence" value="ECO:0007669"/>
    <property type="project" value="UniProtKB-KW"/>
</dbReference>
<dbReference type="EMBL" id="JNHM01000025">
    <property type="protein sequence ID" value="KDS54359.1"/>
    <property type="molecule type" value="Genomic_DNA"/>
</dbReference>
<dbReference type="InterPro" id="IPR001597">
    <property type="entry name" value="ArAA_b-elim_lyase/Thr_aldolase"/>
</dbReference>
<evidence type="ECO:0000259" key="4">
    <source>
        <dbReference type="Pfam" id="PF01212"/>
    </source>
</evidence>
<feature type="domain" description="Aromatic amino acid beta-eliminating lyase/threonine aldolase" evidence="4">
    <location>
        <begin position="4"/>
        <end position="285"/>
    </location>
</feature>
<evidence type="ECO:0000256" key="1">
    <source>
        <dbReference type="ARBA" id="ARBA00001933"/>
    </source>
</evidence>
<protein>
    <submittedName>
        <fullName evidence="5">Beta-eliminating lyase family protein</fullName>
    </submittedName>
</protein>
<dbReference type="AlphaFoldDB" id="A0A069SKI6"/>
<dbReference type="InterPro" id="IPR015422">
    <property type="entry name" value="PyrdxlP-dep_Trfase_small"/>
</dbReference>
<dbReference type="GO" id="GO:0006520">
    <property type="term" value="P:amino acid metabolic process"/>
    <property type="evidence" value="ECO:0007669"/>
    <property type="project" value="InterPro"/>
</dbReference>
<comment type="cofactor">
    <cofactor evidence="1">
        <name>pyridoxal 5'-phosphate</name>
        <dbReference type="ChEBI" id="CHEBI:597326"/>
    </cofactor>
</comment>
<sequence length="338" mass="37820">MRSFASDNNSSVHPRIMEALMKANNGHALGYGDDPWTEEAAHKVKEQFSRPCEALFVFNGTGSNTMALQIMTRPYHIIFCADTAHIAVDECGAPSKATGCFMRTIPTPDGKLTPELLKPFMVNFGIEHHSQPGAIYLSQCSELGTIYKPEEICALTEFAHRHGLFVHMDGARISNAAAALGMSLDDISGACGVDTLTLGGTKNGLMGAECVVIFNQDLIKEARYARKQSCQLASKMRYISCQFTAFLEDNLWLTCAQHANAMAQRLYKKLSTMPDIKFTQTVESNQLFFIMPREKEDKLQEYYHFYFWNETIGEMRLVTSFDTTEEDVDKLIACIKTL</sequence>
<gene>
    <name evidence="5" type="ORF">M099_1842</name>
</gene>
<dbReference type="PANTHER" id="PTHR48097">
    <property type="entry name" value="L-THREONINE ALDOLASE-RELATED"/>
    <property type="match status" value="1"/>
</dbReference>
<evidence type="ECO:0000313" key="5">
    <source>
        <dbReference type="EMBL" id="KDS54359.1"/>
    </source>
</evidence>
<evidence type="ECO:0000256" key="3">
    <source>
        <dbReference type="ARBA" id="ARBA00022898"/>
    </source>
</evidence>
<reference evidence="5 6" key="1">
    <citation type="submission" date="2014-04" db="EMBL/GenBank/DDBJ databases">
        <authorList>
            <person name="Sears C."/>
            <person name="Carroll K."/>
            <person name="Sack B.R."/>
            <person name="Qadri F."/>
            <person name="Myers L.L."/>
            <person name="Chung G.-T."/>
            <person name="Escheverria P."/>
            <person name="Fraser C.M."/>
            <person name="Sadzewicz L."/>
            <person name="Shefchek K.A."/>
            <person name="Tallon L."/>
            <person name="Das S.P."/>
            <person name="Daugherty S."/>
            <person name="Mongodin E.F."/>
        </authorList>
    </citation>
    <scope>NUCLEOTIDE SEQUENCE [LARGE SCALE GENOMIC DNA]</scope>
    <source>
        <strain evidence="5 6">3975 RP4</strain>
    </source>
</reference>
<name>A0A069SKI6_PHOVU</name>
<evidence type="ECO:0000256" key="2">
    <source>
        <dbReference type="ARBA" id="ARBA00006966"/>
    </source>
</evidence>
<evidence type="ECO:0000313" key="6">
    <source>
        <dbReference type="Proteomes" id="UP000027661"/>
    </source>
</evidence>
<dbReference type="Gene3D" id="3.40.640.10">
    <property type="entry name" value="Type I PLP-dependent aspartate aminotransferase-like (Major domain)"/>
    <property type="match status" value="1"/>
</dbReference>
<accession>A0A069SKI6</accession>